<evidence type="ECO:0000259" key="7">
    <source>
        <dbReference type="Pfam" id="PF01120"/>
    </source>
</evidence>
<dbReference type="Gene3D" id="2.60.40.1180">
    <property type="entry name" value="Golgi alpha-mannosidase II"/>
    <property type="match status" value="1"/>
</dbReference>
<dbReference type="PANTHER" id="PTHR10030">
    <property type="entry name" value="ALPHA-L-FUCOSIDASE"/>
    <property type="match status" value="1"/>
</dbReference>
<comment type="caution">
    <text evidence="9">The sequence shown here is derived from an EMBL/GenBank/DDBJ whole genome shotgun (WGS) entry which is preliminary data.</text>
</comment>
<evidence type="ECO:0000256" key="1">
    <source>
        <dbReference type="ARBA" id="ARBA00004071"/>
    </source>
</evidence>
<evidence type="ECO:0000259" key="8">
    <source>
        <dbReference type="Pfam" id="PF16757"/>
    </source>
</evidence>
<keyword evidence="5" id="KW-0378">Hydrolase</keyword>
<protein>
    <recommendedName>
        <fullName evidence="3">alpha-L-fucosidase</fullName>
        <ecNumber evidence="3">3.2.1.51</ecNumber>
    </recommendedName>
</protein>
<evidence type="ECO:0000256" key="6">
    <source>
        <dbReference type="ARBA" id="ARBA00023295"/>
    </source>
</evidence>
<proteinExistence type="inferred from homology"/>
<name>A0ABV8EL68_9BACT</name>
<dbReference type="Gene3D" id="3.20.20.80">
    <property type="entry name" value="Glycosidases"/>
    <property type="match status" value="1"/>
</dbReference>
<keyword evidence="6" id="KW-0326">Glycosidase</keyword>
<dbReference type="PIRSF" id="PIRSF001092">
    <property type="entry name" value="Alpha-L-fucosidase"/>
    <property type="match status" value="1"/>
</dbReference>
<sequence length="552" mass="63114">MKNNLKTPFIYLVILATFINSKIYAQEVFHAPIGPNNEPQQSGKFEANWESLSNYEVPEWYRDAKFGIWAHWGPQCEPGQGDWYGREMYKQGSRVYNWHTANYGHPSQFGFKDIIRNWKAENWDPEKLVAMYKRAGAQYFFAMANHHDNMDLWNSKYQEWNSVNLGPKTDIIERWAQAAKNNDLPLGLSVHSAHAWLWYETAQQSDHEGPLKGVPYDGILTKDDGKGTWWEGLDPQALYAQDHPLSEEANDIATIHGQWDWKNGASLPTVAYSENFYNRTMDLINKFNPELIYFDDTALPLYPVSDAGLKIAAHYYNQNMKLNDGKLNAVLFGKILTDDQKKSLVWDVERGAPNEIQELPWQTCTCIGNWHYSEDYYNNDRYKSAKEVVHTLIDIVSKNGNLLLSVPIKGDGSLDDKEIKIVNQIGDWMDVNGESIFGTRPWVVYGEGPAVETSNPISAQGFNEGKIKFGSNDIRFNQKDKILYASVFGIPDQSIKIKNLGKSSQNAPKIKKIELLGSKEKVKWKVENDHLTVEKPNAAPNEVALVYKIYQK</sequence>
<dbReference type="InterPro" id="IPR016286">
    <property type="entry name" value="FUC_metazoa-typ"/>
</dbReference>
<dbReference type="Proteomes" id="UP001595766">
    <property type="component" value="Unassembled WGS sequence"/>
</dbReference>
<dbReference type="InterPro" id="IPR013780">
    <property type="entry name" value="Glyco_hydro_b"/>
</dbReference>
<dbReference type="EMBL" id="JBHSAV010000017">
    <property type="protein sequence ID" value="MFC3975955.1"/>
    <property type="molecule type" value="Genomic_DNA"/>
</dbReference>
<evidence type="ECO:0000256" key="4">
    <source>
        <dbReference type="ARBA" id="ARBA00022729"/>
    </source>
</evidence>
<evidence type="ECO:0000313" key="9">
    <source>
        <dbReference type="EMBL" id="MFC3975955.1"/>
    </source>
</evidence>
<keyword evidence="10" id="KW-1185">Reference proteome</keyword>
<keyword evidence="4" id="KW-0732">Signal</keyword>
<dbReference type="EC" id="3.2.1.51" evidence="3"/>
<evidence type="ECO:0000256" key="3">
    <source>
        <dbReference type="ARBA" id="ARBA00012662"/>
    </source>
</evidence>
<dbReference type="SUPFAM" id="SSF51445">
    <property type="entry name" value="(Trans)glycosidases"/>
    <property type="match status" value="1"/>
</dbReference>
<organism evidence="9 10">
    <name type="scientific">Belliella kenyensis</name>
    <dbReference type="NCBI Taxonomy" id="1472724"/>
    <lineage>
        <taxon>Bacteria</taxon>
        <taxon>Pseudomonadati</taxon>
        <taxon>Bacteroidota</taxon>
        <taxon>Cytophagia</taxon>
        <taxon>Cytophagales</taxon>
        <taxon>Cyclobacteriaceae</taxon>
        <taxon>Belliella</taxon>
    </lineage>
</organism>
<comment type="function">
    <text evidence="1">Alpha-L-fucosidase is responsible for hydrolyzing the alpha-1,6-linked fucose joined to the reducing-end N-acetylglucosamine of the carbohydrate moieties of glycoproteins.</text>
</comment>
<dbReference type="InterPro" id="IPR057739">
    <property type="entry name" value="Glyco_hydro_29_N"/>
</dbReference>
<dbReference type="InterPro" id="IPR000933">
    <property type="entry name" value="Glyco_hydro_29"/>
</dbReference>
<reference evidence="10" key="1">
    <citation type="journal article" date="2019" name="Int. J. Syst. Evol. Microbiol.">
        <title>The Global Catalogue of Microorganisms (GCM) 10K type strain sequencing project: providing services to taxonomists for standard genome sequencing and annotation.</title>
        <authorList>
            <consortium name="The Broad Institute Genomics Platform"/>
            <consortium name="The Broad Institute Genome Sequencing Center for Infectious Disease"/>
            <person name="Wu L."/>
            <person name="Ma J."/>
        </authorList>
    </citation>
    <scope>NUCLEOTIDE SEQUENCE [LARGE SCALE GENOMIC DNA]</scope>
    <source>
        <strain evidence="10">CECT 8551</strain>
    </source>
</reference>
<dbReference type="Pfam" id="PF16757">
    <property type="entry name" value="Fucosidase_C"/>
    <property type="match status" value="1"/>
</dbReference>
<dbReference type="RefSeq" id="WP_241293050.1">
    <property type="nucleotide sequence ID" value="NZ_JAKZGR010000004.1"/>
</dbReference>
<evidence type="ECO:0000256" key="5">
    <source>
        <dbReference type="ARBA" id="ARBA00022801"/>
    </source>
</evidence>
<dbReference type="PANTHER" id="PTHR10030:SF37">
    <property type="entry name" value="ALPHA-L-FUCOSIDASE-RELATED"/>
    <property type="match status" value="1"/>
</dbReference>
<dbReference type="SMART" id="SM00812">
    <property type="entry name" value="Alpha_L_fucos"/>
    <property type="match status" value="1"/>
</dbReference>
<evidence type="ECO:0000313" key="10">
    <source>
        <dbReference type="Proteomes" id="UP001595766"/>
    </source>
</evidence>
<feature type="domain" description="Alpha-L-fucosidase C-terminal" evidence="8">
    <location>
        <begin position="472"/>
        <end position="543"/>
    </location>
</feature>
<feature type="domain" description="Glycoside hydrolase family 29 N-terminal" evidence="7">
    <location>
        <begin position="37"/>
        <end position="434"/>
    </location>
</feature>
<dbReference type="InterPro" id="IPR031919">
    <property type="entry name" value="Fucosidase_C"/>
</dbReference>
<dbReference type="InterPro" id="IPR017853">
    <property type="entry name" value="GH"/>
</dbReference>
<evidence type="ECO:0000256" key="2">
    <source>
        <dbReference type="ARBA" id="ARBA00007951"/>
    </source>
</evidence>
<accession>A0ABV8EL68</accession>
<comment type="similarity">
    <text evidence="2">Belongs to the glycosyl hydrolase 29 family.</text>
</comment>
<gene>
    <name evidence="9" type="ORF">ACFOUP_06180</name>
</gene>
<dbReference type="Pfam" id="PF01120">
    <property type="entry name" value="Alpha_L_fucos"/>
    <property type="match status" value="1"/>
</dbReference>